<dbReference type="Pfam" id="PF13206">
    <property type="entry name" value="VSG_B"/>
    <property type="match status" value="1"/>
</dbReference>
<dbReference type="EMBL" id="KC613756">
    <property type="protein sequence ID" value="AGH61187.1"/>
    <property type="molecule type" value="Genomic_DNA"/>
</dbReference>
<sequence>MLTASAFAFFFLWLSGKEVEPATGDQVGDLQAVCEAWRAAESLMTTKYNTLEIPNDLQELLNLNMSLSQPDWKQIFTDVSAENTWENFKQKHAKALNGGDWQQLWPHLIAARKATKADNTPWNTKHAKLVKQARGARVQPYIKELADEALGIFLATQTKDGNINPESDDGAVNQAKRALCGWSLPYQGGNIHCKDTAGTPTKANICDTGSQSKAGDNIATDIVCLCQTDSNQVCVNDNEFSTTVMVSTTLENGALAKYLQACPKDTPFGDPGTKVQAAVTRLAERLGHGKARDTDGKVRLGKKYTTDCTNQASACVDYSQYFSGGKKGIPDIPWVAKLIAAAKQYEKIQKRQAADAQALEAIKHLKAAALRELQRPQISSASLNQGEVKPNGGGDETASQKEAKRECSQYHNKSKECTDNGCQWEEKDGKGECKPKTGTEDPRTGAGEKPAGTATNTTGNNSFLIKTSPLLLAFLLF</sequence>
<feature type="compositionally biased region" description="Basic and acidic residues" evidence="9">
    <location>
        <begin position="398"/>
        <end position="443"/>
    </location>
</feature>
<feature type="signal peptide" evidence="10">
    <location>
        <begin position="1"/>
        <end position="24"/>
    </location>
</feature>
<dbReference type="SUPFAM" id="SSF118251">
    <property type="entry name" value="Variant surface glycoprotein MITAT 1.2, VSG 221, C-terminal domain"/>
    <property type="match status" value="1"/>
</dbReference>
<evidence type="ECO:0000256" key="7">
    <source>
        <dbReference type="ARBA" id="ARBA00023180"/>
    </source>
</evidence>
<reference evidence="13" key="2">
    <citation type="journal article" date="2014" name="Mol. Biochem. Parasitol.">
        <title>Capturing the variant surface glycoprotein repertoire (the VSGnome) of Trypanosoma brucei Lister 427.</title>
        <authorList>
            <person name="Cross G.A."/>
            <person name="Kim H.S."/>
            <person name="Wickstead B."/>
        </authorList>
    </citation>
    <scope>NUCLEOTIDE SEQUENCE</scope>
    <source>
        <strain evidence="13">Lister 427</strain>
    </source>
</reference>
<dbReference type="VEuPathDB" id="TriTrypDB:Tb11.v5.0138"/>
<proteinExistence type="predicted"/>
<keyword evidence="8" id="KW-0449">Lipoprotein</keyword>
<dbReference type="GO" id="GO:0005886">
    <property type="term" value="C:plasma membrane"/>
    <property type="evidence" value="ECO:0007669"/>
    <property type="project" value="UniProtKB-SubCell"/>
</dbReference>
<name>M4T258_9TRYP</name>
<keyword evidence="5 10" id="KW-0732">Signal</keyword>
<accession>M4T258</accession>
<dbReference type="Pfam" id="PF10659">
    <property type="entry name" value="Trypan_glycop_C"/>
    <property type="match status" value="1"/>
</dbReference>
<feature type="domain" description="Trypanosome variant surface glycoprotein B-type N-terminal" evidence="12">
    <location>
        <begin position="11"/>
        <end position="363"/>
    </location>
</feature>
<evidence type="ECO:0000256" key="9">
    <source>
        <dbReference type="SAM" id="MobiDB-lite"/>
    </source>
</evidence>
<keyword evidence="6" id="KW-0472">Membrane</keyword>
<reference evidence="13" key="1">
    <citation type="submission" date="2013-02" db="EMBL/GenBank/DDBJ databases">
        <authorList>
            <person name="Cross G.A.M."/>
            <person name="Kim H.-S."/>
            <person name="Wickstead B."/>
        </authorList>
    </citation>
    <scope>NUCLEOTIDE SEQUENCE</scope>
    <source>
        <strain evidence="13">Lister 427</strain>
    </source>
</reference>
<evidence type="ECO:0000256" key="10">
    <source>
        <dbReference type="SAM" id="SignalP"/>
    </source>
</evidence>
<evidence type="ECO:0000256" key="2">
    <source>
        <dbReference type="ARBA" id="ARBA00004609"/>
    </source>
</evidence>
<protein>
    <submittedName>
        <fullName evidence="13">Variant surface glycoprotein 631</fullName>
    </submittedName>
</protein>
<evidence type="ECO:0000256" key="5">
    <source>
        <dbReference type="ARBA" id="ARBA00022729"/>
    </source>
</evidence>
<evidence type="ECO:0000256" key="6">
    <source>
        <dbReference type="ARBA" id="ARBA00023136"/>
    </source>
</evidence>
<evidence type="ECO:0000313" key="13">
    <source>
        <dbReference type="EMBL" id="AGH61187.1"/>
    </source>
</evidence>
<evidence type="ECO:0000256" key="1">
    <source>
        <dbReference type="ARBA" id="ARBA00002523"/>
    </source>
</evidence>
<evidence type="ECO:0000256" key="8">
    <source>
        <dbReference type="ARBA" id="ARBA00023288"/>
    </source>
</evidence>
<keyword evidence="3" id="KW-1003">Cell membrane</keyword>
<evidence type="ECO:0000256" key="3">
    <source>
        <dbReference type="ARBA" id="ARBA00022475"/>
    </source>
</evidence>
<comment type="function">
    <text evidence="1">VSG forms a coat on the surface of the parasite. The trypanosome evades the immune response of the host by expressing a series of antigenically distinct VSGs from an estimated 1000 VSG genes.</text>
</comment>
<evidence type="ECO:0000256" key="4">
    <source>
        <dbReference type="ARBA" id="ARBA00022622"/>
    </source>
</evidence>
<organism evidence="13">
    <name type="scientific">Trypanosoma brucei</name>
    <dbReference type="NCBI Taxonomy" id="5691"/>
    <lineage>
        <taxon>Eukaryota</taxon>
        <taxon>Discoba</taxon>
        <taxon>Euglenozoa</taxon>
        <taxon>Kinetoplastea</taxon>
        <taxon>Metakinetoplastina</taxon>
        <taxon>Trypanosomatida</taxon>
        <taxon>Trypanosomatidae</taxon>
        <taxon>Trypanosoma</taxon>
    </lineage>
</organism>
<evidence type="ECO:0000259" key="12">
    <source>
        <dbReference type="Pfam" id="PF13206"/>
    </source>
</evidence>
<feature type="domain" description="Trypanosome variant surface glycoprotein C-terminal" evidence="11">
    <location>
        <begin position="407"/>
        <end position="458"/>
    </location>
</feature>
<dbReference type="VEuPathDB" id="TriTrypDB:Tb427_000108300"/>
<dbReference type="InterPro" id="IPR019609">
    <property type="entry name" value="Variant_surf_glycoprt_trypan_C"/>
</dbReference>
<dbReference type="GO" id="GO:0098552">
    <property type="term" value="C:side of membrane"/>
    <property type="evidence" value="ECO:0007669"/>
    <property type="project" value="UniProtKB-KW"/>
</dbReference>
<keyword evidence="7" id="KW-0325">Glycoprotein</keyword>
<evidence type="ECO:0000259" key="11">
    <source>
        <dbReference type="Pfam" id="PF10659"/>
    </source>
</evidence>
<feature type="region of interest" description="Disordered" evidence="9">
    <location>
        <begin position="378"/>
        <end position="462"/>
    </location>
</feature>
<feature type="compositionally biased region" description="Low complexity" evidence="9">
    <location>
        <begin position="451"/>
        <end position="461"/>
    </location>
</feature>
<dbReference type="InterPro" id="IPR025932">
    <property type="entry name" value="Trypano_VSG_B_N_dom"/>
</dbReference>
<comment type="subcellular location">
    <subcellularLocation>
        <location evidence="2">Cell membrane</location>
        <topology evidence="2">Lipid-anchor</topology>
        <topology evidence="2">GPI-anchor</topology>
    </subcellularLocation>
</comment>
<keyword evidence="4" id="KW-0336">GPI-anchor</keyword>
<dbReference type="InterPro" id="IPR027446">
    <property type="entry name" value="VSG_C_dom_sf"/>
</dbReference>
<feature type="chain" id="PRO_5004058217" evidence="10">
    <location>
        <begin position="25"/>
        <end position="477"/>
    </location>
</feature>
<dbReference type="AlphaFoldDB" id="M4T258"/>